<comment type="caution">
    <text evidence="4">The sequence shown here is derived from an EMBL/GenBank/DDBJ whole genome shotgun (WGS) entry which is preliminary data.</text>
</comment>
<dbReference type="InterPro" id="IPR053162">
    <property type="entry name" value="DnaD"/>
</dbReference>
<dbReference type="InterPro" id="IPR006343">
    <property type="entry name" value="DnaB/C_C"/>
</dbReference>
<dbReference type="Pfam" id="PF21984">
    <property type="entry name" value="DnaD_N"/>
    <property type="match status" value="1"/>
</dbReference>
<sequence length="242" mass="28366">MNQKESVQTAMVHLLKQGSVSLPVLLIKEYKQLGLTEAEVMLLIHLFMFQEKENKTFPTVAELEQRMNLTQDQIVGLIQHLVTGGFLRIEDEVNEYGIRSESYNLSPLFQQLVSSFIEREQKEAKQDTEIYQQVFQMFEQEFGRALSPMECQMLAQWIDEDGYSQELIEAALREAVFCSKLNFRYIDRILFEWQKNNIRTSDEAAEYSRKFRQKGSLYQTNIREKTALGGSGFSFYNWVNHE</sequence>
<feature type="domain" description="DnaB/C C-terminal" evidence="2">
    <location>
        <begin position="135"/>
        <end position="207"/>
    </location>
</feature>
<dbReference type="Gene3D" id="1.10.10.630">
    <property type="entry name" value="DnaD domain-like"/>
    <property type="match status" value="1"/>
</dbReference>
<dbReference type="InterPro" id="IPR036388">
    <property type="entry name" value="WH-like_DNA-bd_sf"/>
</dbReference>
<evidence type="ECO:0000259" key="2">
    <source>
        <dbReference type="Pfam" id="PF07261"/>
    </source>
</evidence>
<comment type="similarity">
    <text evidence="1">Belongs to the DnaB/DnaD family.</text>
</comment>
<accession>A0A7W1XS78</accession>
<dbReference type="Gene3D" id="1.10.10.10">
    <property type="entry name" value="Winged helix-like DNA-binding domain superfamily/Winged helix DNA-binding domain"/>
    <property type="match status" value="1"/>
</dbReference>
<dbReference type="AlphaFoldDB" id="A0A7W1XS78"/>
<dbReference type="InterPro" id="IPR036390">
    <property type="entry name" value="WH_DNA-bd_sf"/>
</dbReference>
<feature type="domain" description="DnaD N-terminal" evidence="3">
    <location>
        <begin position="23"/>
        <end position="123"/>
    </location>
</feature>
<keyword evidence="5" id="KW-1185">Reference proteome</keyword>
<dbReference type="PANTHER" id="PTHR37293">
    <property type="entry name" value="PHAGE REPLICATION PROTEIN-RELATED"/>
    <property type="match status" value="1"/>
</dbReference>
<dbReference type="NCBIfam" id="TIGR01446">
    <property type="entry name" value="DnaD_dom"/>
    <property type="match status" value="1"/>
</dbReference>
<dbReference type="Pfam" id="PF07261">
    <property type="entry name" value="DnaB_2"/>
    <property type="match status" value="1"/>
</dbReference>
<dbReference type="PANTHER" id="PTHR37293:SF6">
    <property type="entry name" value="DNA REPLICATION PROTEIN DNAD"/>
    <property type="match status" value="1"/>
</dbReference>
<dbReference type="SUPFAM" id="SSF158499">
    <property type="entry name" value="DnaD domain-like"/>
    <property type="match status" value="1"/>
</dbReference>
<dbReference type="SUPFAM" id="SSF46785">
    <property type="entry name" value="Winged helix' DNA-binding domain"/>
    <property type="match status" value="1"/>
</dbReference>
<dbReference type="EMBL" id="JACEOL010000029">
    <property type="protein sequence ID" value="MBA4602323.1"/>
    <property type="molecule type" value="Genomic_DNA"/>
</dbReference>
<dbReference type="InterPro" id="IPR053843">
    <property type="entry name" value="DnaD_N"/>
</dbReference>
<organism evidence="4 5">
    <name type="scientific">Thermoactinomyces mirandus</name>
    <dbReference type="NCBI Taxonomy" id="2756294"/>
    <lineage>
        <taxon>Bacteria</taxon>
        <taxon>Bacillati</taxon>
        <taxon>Bacillota</taxon>
        <taxon>Bacilli</taxon>
        <taxon>Bacillales</taxon>
        <taxon>Thermoactinomycetaceae</taxon>
        <taxon>Thermoactinomyces</taxon>
    </lineage>
</organism>
<reference evidence="4 5" key="1">
    <citation type="submission" date="2020-07" db="EMBL/GenBank/DDBJ databases">
        <title>Thermoactinomyces phylogeny.</title>
        <authorList>
            <person name="Dunlap C."/>
        </authorList>
    </citation>
    <scope>NUCLEOTIDE SEQUENCE [LARGE SCALE GENOMIC DNA]</scope>
    <source>
        <strain evidence="4 5">AMNI-1</strain>
    </source>
</reference>
<dbReference type="Proteomes" id="UP000538292">
    <property type="component" value="Unassembled WGS sequence"/>
</dbReference>
<name>A0A7W1XS78_9BACL</name>
<proteinExistence type="inferred from homology"/>
<gene>
    <name evidence="4" type="ORF">H2C83_08335</name>
</gene>
<evidence type="ECO:0000313" key="4">
    <source>
        <dbReference type="EMBL" id="MBA4602323.1"/>
    </source>
</evidence>
<dbReference type="RefSeq" id="WP_181739738.1">
    <property type="nucleotide sequence ID" value="NZ_JACEOL010000029.1"/>
</dbReference>
<evidence type="ECO:0000256" key="1">
    <source>
        <dbReference type="ARBA" id="ARBA00093462"/>
    </source>
</evidence>
<dbReference type="InterPro" id="IPR034829">
    <property type="entry name" value="DnaD-like_sf"/>
</dbReference>
<evidence type="ECO:0000259" key="3">
    <source>
        <dbReference type="Pfam" id="PF21984"/>
    </source>
</evidence>
<protein>
    <submittedName>
        <fullName evidence="4">DnaD domain-containing protein</fullName>
    </submittedName>
</protein>
<evidence type="ECO:0000313" key="5">
    <source>
        <dbReference type="Proteomes" id="UP000538292"/>
    </source>
</evidence>